<evidence type="ECO:0000256" key="5">
    <source>
        <dbReference type="SAM" id="MobiDB-lite"/>
    </source>
</evidence>
<evidence type="ECO:0000313" key="7">
    <source>
        <dbReference type="Proteomes" id="UP000274822"/>
    </source>
</evidence>
<sequence>MLPTPDLSHLTRSDFNHVYEPAEDTFLLLDALEQDKDELRAAKPSICLEIGSGSGAVTAFLGGILGGSSACRYPFPIALILCPLPSDHSSSPIILHPFQIPIDPIQTTLVSGLLPRLGHRVDILYMNPPYAVTPSADIGSQSIEASWAGGVDGREVIDAVLPLVPVRIVQSPLLPRRLLPSRSQRQPAAGGLRDHGVAARNAGRSRDAEASREGEADHTQVPEMMVRRMRGSGIGGRAVRYVGWEDLLTSRMDGCRWGKPCTEIHRYHSHPNLPPFTPISSTPGDLTPFASPRPSAPRATPEPSLRCLARPS</sequence>
<feature type="compositionally biased region" description="Low complexity" evidence="5">
    <location>
        <begin position="287"/>
        <end position="304"/>
    </location>
</feature>
<dbReference type="InterPro" id="IPR052190">
    <property type="entry name" value="Euk-Arch_PrmC-MTase"/>
</dbReference>
<comment type="similarity">
    <text evidence="1">Belongs to the eukaryotic/archaeal PrmC-related family.</text>
</comment>
<keyword evidence="7" id="KW-1185">Reference proteome</keyword>
<feature type="compositionally biased region" description="Basic and acidic residues" evidence="5">
    <location>
        <begin position="204"/>
        <end position="220"/>
    </location>
</feature>
<evidence type="ECO:0000256" key="4">
    <source>
        <dbReference type="ARBA" id="ARBA00022691"/>
    </source>
</evidence>
<dbReference type="AlphaFoldDB" id="A0A433Q3Q1"/>
<dbReference type="GO" id="GO:0008276">
    <property type="term" value="F:protein methyltransferase activity"/>
    <property type="evidence" value="ECO:0007669"/>
    <property type="project" value="TreeGrafter"/>
</dbReference>
<comment type="caution">
    <text evidence="6">The sequence shown here is derived from an EMBL/GenBank/DDBJ whole genome shotgun (WGS) entry which is preliminary data.</text>
</comment>
<feature type="region of interest" description="Disordered" evidence="5">
    <location>
        <begin position="179"/>
        <end position="220"/>
    </location>
</feature>
<evidence type="ECO:0008006" key="8">
    <source>
        <dbReference type="Google" id="ProtNLM"/>
    </source>
</evidence>
<dbReference type="EMBL" id="RBNJ01015996">
    <property type="protein sequence ID" value="RUS24439.1"/>
    <property type="molecule type" value="Genomic_DNA"/>
</dbReference>
<organism evidence="6 7">
    <name type="scientific">Jimgerdemannia flammicorona</name>
    <dbReference type="NCBI Taxonomy" id="994334"/>
    <lineage>
        <taxon>Eukaryota</taxon>
        <taxon>Fungi</taxon>
        <taxon>Fungi incertae sedis</taxon>
        <taxon>Mucoromycota</taxon>
        <taxon>Mucoromycotina</taxon>
        <taxon>Endogonomycetes</taxon>
        <taxon>Endogonales</taxon>
        <taxon>Endogonaceae</taxon>
        <taxon>Jimgerdemannia</taxon>
    </lineage>
</organism>
<dbReference type="SUPFAM" id="SSF53335">
    <property type="entry name" value="S-adenosyl-L-methionine-dependent methyltransferases"/>
    <property type="match status" value="1"/>
</dbReference>
<evidence type="ECO:0000256" key="3">
    <source>
        <dbReference type="ARBA" id="ARBA00022679"/>
    </source>
</evidence>
<dbReference type="GO" id="GO:0035657">
    <property type="term" value="C:eRF1 methyltransferase complex"/>
    <property type="evidence" value="ECO:0007669"/>
    <property type="project" value="TreeGrafter"/>
</dbReference>
<evidence type="ECO:0000256" key="1">
    <source>
        <dbReference type="ARBA" id="ARBA00006149"/>
    </source>
</evidence>
<accession>A0A433Q3Q1</accession>
<name>A0A433Q3Q1_9FUNG</name>
<evidence type="ECO:0000256" key="2">
    <source>
        <dbReference type="ARBA" id="ARBA00022603"/>
    </source>
</evidence>
<dbReference type="Gene3D" id="3.40.50.150">
    <property type="entry name" value="Vaccinia Virus protein VP39"/>
    <property type="match status" value="1"/>
</dbReference>
<dbReference type="PROSITE" id="PS00092">
    <property type="entry name" value="N6_MTASE"/>
    <property type="match status" value="1"/>
</dbReference>
<dbReference type="Proteomes" id="UP000274822">
    <property type="component" value="Unassembled WGS sequence"/>
</dbReference>
<dbReference type="GO" id="GO:0008757">
    <property type="term" value="F:S-adenosylmethionine-dependent methyltransferase activity"/>
    <property type="evidence" value="ECO:0007669"/>
    <property type="project" value="TreeGrafter"/>
</dbReference>
<dbReference type="InterPro" id="IPR002052">
    <property type="entry name" value="DNA_methylase_N6_adenine_CS"/>
</dbReference>
<dbReference type="PANTHER" id="PTHR45875">
    <property type="entry name" value="METHYLTRANSFERASE N6AMT1"/>
    <property type="match status" value="1"/>
</dbReference>
<evidence type="ECO:0000313" key="6">
    <source>
        <dbReference type="EMBL" id="RUS24439.1"/>
    </source>
</evidence>
<feature type="region of interest" description="Disordered" evidence="5">
    <location>
        <begin position="275"/>
        <end position="312"/>
    </location>
</feature>
<keyword evidence="2" id="KW-0489">Methyltransferase</keyword>
<dbReference type="PANTHER" id="PTHR45875:SF1">
    <property type="entry name" value="METHYLTRANSFERASE N6AMT1"/>
    <property type="match status" value="1"/>
</dbReference>
<protein>
    <recommendedName>
        <fullName evidence="8">S-adenosyl-L-methionine-dependent methyltransferase</fullName>
    </recommendedName>
</protein>
<keyword evidence="3" id="KW-0808">Transferase</keyword>
<proteinExistence type="inferred from homology"/>
<dbReference type="GO" id="GO:0032259">
    <property type="term" value="P:methylation"/>
    <property type="evidence" value="ECO:0007669"/>
    <property type="project" value="UniProtKB-KW"/>
</dbReference>
<reference evidence="6 7" key="1">
    <citation type="journal article" date="2018" name="New Phytol.">
        <title>Phylogenomics of Endogonaceae and evolution of mycorrhizas within Mucoromycota.</title>
        <authorList>
            <person name="Chang Y."/>
            <person name="Desiro A."/>
            <person name="Na H."/>
            <person name="Sandor L."/>
            <person name="Lipzen A."/>
            <person name="Clum A."/>
            <person name="Barry K."/>
            <person name="Grigoriev I.V."/>
            <person name="Martin F.M."/>
            <person name="Stajich J.E."/>
            <person name="Smith M.E."/>
            <person name="Bonito G."/>
            <person name="Spatafora J.W."/>
        </authorList>
    </citation>
    <scope>NUCLEOTIDE SEQUENCE [LARGE SCALE GENOMIC DNA]</scope>
    <source>
        <strain evidence="6 7">AD002</strain>
    </source>
</reference>
<keyword evidence="4" id="KW-0949">S-adenosyl-L-methionine</keyword>
<dbReference type="GO" id="GO:0003676">
    <property type="term" value="F:nucleic acid binding"/>
    <property type="evidence" value="ECO:0007669"/>
    <property type="project" value="InterPro"/>
</dbReference>
<gene>
    <name evidence="6" type="ORF">BC938DRAFT_473576</name>
</gene>
<dbReference type="InterPro" id="IPR029063">
    <property type="entry name" value="SAM-dependent_MTases_sf"/>
</dbReference>